<dbReference type="KEGG" id="sbae:DSM104329_03837"/>
<gene>
    <name evidence="1" type="ORF">DSM104329_03837</name>
</gene>
<dbReference type="RefSeq" id="WP_259311476.1">
    <property type="nucleotide sequence ID" value="NZ_CP087164.1"/>
</dbReference>
<evidence type="ECO:0000313" key="2">
    <source>
        <dbReference type="Proteomes" id="UP001162834"/>
    </source>
</evidence>
<name>A0A9E6XZY9_9ACTN</name>
<reference evidence="1" key="1">
    <citation type="journal article" date="2022" name="Int. J. Syst. Evol. Microbiol.">
        <title>Pseudomonas aegrilactucae sp. nov. and Pseudomonas morbosilactucae sp. nov., pathogens causing bacterial rot of lettuce in Japan.</title>
        <authorList>
            <person name="Sawada H."/>
            <person name="Fujikawa T."/>
            <person name="Satou M."/>
        </authorList>
    </citation>
    <scope>NUCLEOTIDE SEQUENCE</scope>
    <source>
        <strain evidence="1">0166_1</strain>
    </source>
</reference>
<dbReference type="AlphaFoldDB" id="A0A9E6XZY9"/>
<evidence type="ECO:0000313" key="1">
    <source>
        <dbReference type="EMBL" id="UGS37421.1"/>
    </source>
</evidence>
<organism evidence="1 2">
    <name type="scientific">Capillimicrobium parvum</name>
    <dbReference type="NCBI Taxonomy" id="2884022"/>
    <lineage>
        <taxon>Bacteria</taxon>
        <taxon>Bacillati</taxon>
        <taxon>Actinomycetota</taxon>
        <taxon>Thermoleophilia</taxon>
        <taxon>Solirubrobacterales</taxon>
        <taxon>Capillimicrobiaceae</taxon>
        <taxon>Capillimicrobium</taxon>
    </lineage>
</organism>
<protein>
    <submittedName>
        <fullName evidence="1">Uncharacterized protein</fullName>
    </submittedName>
</protein>
<accession>A0A9E6XZY9</accession>
<proteinExistence type="predicted"/>
<dbReference type="EMBL" id="CP087164">
    <property type="protein sequence ID" value="UGS37421.1"/>
    <property type="molecule type" value="Genomic_DNA"/>
</dbReference>
<sequence length="60" mass="7066">MTKDTLQTPTIERRLRRLFSERREFRKQQREHDLAMSIPSVAAEHDAMARRSGNSCPYCS</sequence>
<dbReference type="Proteomes" id="UP001162834">
    <property type="component" value="Chromosome"/>
</dbReference>
<keyword evidence="2" id="KW-1185">Reference proteome</keyword>